<dbReference type="RefSeq" id="WP_021097043.1">
    <property type="nucleotide sequence ID" value="NZ_KE557320.1"/>
</dbReference>
<dbReference type="Pfam" id="PF13231">
    <property type="entry name" value="PMT_2"/>
    <property type="match status" value="1"/>
</dbReference>
<dbReference type="GO" id="GO:0016763">
    <property type="term" value="F:pentosyltransferase activity"/>
    <property type="evidence" value="ECO:0007669"/>
    <property type="project" value="TreeGrafter"/>
</dbReference>
<comment type="subcellular location">
    <subcellularLocation>
        <location evidence="1">Cell membrane</location>
        <topology evidence="1">Multi-pass membrane protein</topology>
    </subcellularLocation>
</comment>
<keyword evidence="7 8" id="KW-0472">Membrane</keyword>
<feature type="transmembrane region" description="Helical" evidence="8">
    <location>
        <begin position="98"/>
        <end position="115"/>
    </location>
</feature>
<evidence type="ECO:0000313" key="10">
    <source>
        <dbReference type="EMBL" id="EPX86135.1"/>
    </source>
</evidence>
<evidence type="ECO:0000256" key="8">
    <source>
        <dbReference type="SAM" id="Phobius"/>
    </source>
</evidence>
<feature type="transmembrane region" description="Helical" evidence="8">
    <location>
        <begin position="283"/>
        <end position="305"/>
    </location>
</feature>
<keyword evidence="5 8" id="KW-0812">Transmembrane</keyword>
<evidence type="ECO:0000256" key="7">
    <source>
        <dbReference type="ARBA" id="ARBA00023136"/>
    </source>
</evidence>
<comment type="caution">
    <text evidence="10">The sequence shown here is derived from an EMBL/GenBank/DDBJ whole genome shotgun (WGS) entry which is preliminary data.</text>
</comment>
<gene>
    <name evidence="10" type="ORF">ruthe_00944</name>
</gene>
<keyword evidence="4 10" id="KW-0808">Transferase</keyword>
<dbReference type="OrthoDB" id="9153955at2"/>
<dbReference type="Proteomes" id="UP000015346">
    <property type="component" value="Unassembled WGS sequence"/>
</dbReference>
<dbReference type="InterPro" id="IPR050297">
    <property type="entry name" value="LipidA_mod_glycosyltrf_83"/>
</dbReference>
<keyword evidence="3" id="KW-0328">Glycosyltransferase</keyword>
<dbReference type="EMBL" id="AOLV01000010">
    <property type="protein sequence ID" value="EPX86135.1"/>
    <property type="molecule type" value="Genomic_DNA"/>
</dbReference>
<feature type="transmembrane region" description="Helical" evidence="8">
    <location>
        <begin position="338"/>
        <end position="360"/>
    </location>
</feature>
<feature type="transmembrane region" description="Helical" evidence="8">
    <location>
        <begin position="192"/>
        <end position="213"/>
    </location>
</feature>
<dbReference type="InterPro" id="IPR038731">
    <property type="entry name" value="RgtA/B/C-like"/>
</dbReference>
<reference evidence="10 11" key="1">
    <citation type="journal article" date="2013" name="Stand. Genomic Sci.">
        <title>Genome sequence of the reddish-pigmented Rubellimicrobium thermophilum type strain (DSM 16684(T)), a member of the Roseobacter clade.</title>
        <authorList>
            <person name="Fiebig A."/>
            <person name="Riedel T."/>
            <person name="Gronow S."/>
            <person name="Petersen J."/>
            <person name="Klenk H.P."/>
            <person name="Goker M."/>
        </authorList>
    </citation>
    <scope>NUCLEOTIDE SEQUENCE [LARGE SCALE GENOMIC DNA]</scope>
    <source>
        <strain evidence="10 11">DSM 16684</strain>
    </source>
</reference>
<evidence type="ECO:0000256" key="4">
    <source>
        <dbReference type="ARBA" id="ARBA00022679"/>
    </source>
</evidence>
<evidence type="ECO:0000313" key="11">
    <source>
        <dbReference type="Proteomes" id="UP000015346"/>
    </source>
</evidence>
<keyword evidence="2" id="KW-1003">Cell membrane</keyword>
<sequence length="462" mass="49407">MSENSVWRAVILGYVLLHALLRLTHGSALYWDEAEALFHARRLEWGYGPQPPLYFWLQWGVFRLLGEGRLAVILLRDAVLAGALLALFGLLSREAGPRIAGVSVLLLGLFPVFSWTTQTFLTHSVLAFLCAVLVTGAMLRLMRAPSRPAALTLGVLLGLGTLSKLNFVLWPLALVLAALLLPEWRARLRPGLLALALLPAGLLVAPYALWAALNPAMAGASLDSLGLARDGGLDAAADGLLALAQALAAFGGLCRARPHSRRADRPRAAPDPARTELRPLARLLLMALVCTVLLIGFAVLAGGVTNLRERWFLPVGWALAPWLAIRLWPALEQRGQRALMVLGGGAWAVGLAAFAMLPLVDPGRAMTDFRPLAERVGAWQAAGLPVLVDGAITGGNLRLAAPGLDLHLADPGRWPSGSFLLVMEGQGACLQDLPLRIAQADQVFVPRGDEREPFRLCVIGAG</sequence>
<feature type="domain" description="Glycosyltransferase RgtA/B/C/D-like" evidence="9">
    <location>
        <begin position="50"/>
        <end position="210"/>
    </location>
</feature>
<keyword evidence="11" id="KW-1185">Reference proteome</keyword>
<evidence type="ECO:0000256" key="2">
    <source>
        <dbReference type="ARBA" id="ARBA00022475"/>
    </source>
</evidence>
<dbReference type="GO" id="GO:0005886">
    <property type="term" value="C:plasma membrane"/>
    <property type="evidence" value="ECO:0007669"/>
    <property type="project" value="UniProtKB-SubCell"/>
</dbReference>
<protein>
    <submittedName>
        <fullName evidence="10">4-amino-4-deoxy-L-arabinose transferase</fullName>
    </submittedName>
</protein>
<evidence type="ECO:0000256" key="3">
    <source>
        <dbReference type="ARBA" id="ARBA00022676"/>
    </source>
</evidence>
<dbReference type="AlphaFoldDB" id="S9S7J1"/>
<organism evidence="10 11">
    <name type="scientific">Rubellimicrobium thermophilum DSM 16684</name>
    <dbReference type="NCBI Taxonomy" id="1123069"/>
    <lineage>
        <taxon>Bacteria</taxon>
        <taxon>Pseudomonadati</taxon>
        <taxon>Pseudomonadota</taxon>
        <taxon>Alphaproteobacteria</taxon>
        <taxon>Rhodobacterales</taxon>
        <taxon>Roseobacteraceae</taxon>
        <taxon>Rubellimicrobium</taxon>
    </lineage>
</organism>
<proteinExistence type="predicted"/>
<dbReference type="GO" id="GO:0009103">
    <property type="term" value="P:lipopolysaccharide biosynthetic process"/>
    <property type="evidence" value="ECO:0007669"/>
    <property type="project" value="UniProtKB-ARBA"/>
</dbReference>
<accession>S9S7J1</accession>
<dbReference type="PANTHER" id="PTHR33908:SF11">
    <property type="entry name" value="MEMBRANE PROTEIN"/>
    <property type="match status" value="1"/>
</dbReference>
<dbReference type="HOGENOM" id="CLU_039820_1_0_5"/>
<feature type="transmembrane region" description="Helical" evidence="8">
    <location>
        <begin position="70"/>
        <end position="91"/>
    </location>
</feature>
<keyword evidence="6 8" id="KW-1133">Transmembrane helix</keyword>
<evidence type="ECO:0000256" key="5">
    <source>
        <dbReference type="ARBA" id="ARBA00022692"/>
    </source>
</evidence>
<evidence type="ECO:0000256" key="1">
    <source>
        <dbReference type="ARBA" id="ARBA00004651"/>
    </source>
</evidence>
<feature type="transmembrane region" description="Helical" evidence="8">
    <location>
        <begin position="121"/>
        <end position="141"/>
    </location>
</feature>
<name>S9S7J1_9RHOB</name>
<evidence type="ECO:0000256" key="6">
    <source>
        <dbReference type="ARBA" id="ARBA00022989"/>
    </source>
</evidence>
<dbReference type="STRING" id="1123069.ruthe_00944"/>
<evidence type="ECO:0000259" key="9">
    <source>
        <dbReference type="Pfam" id="PF13231"/>
    </source>
</evidence>
<feature type="transmembrane region" description="Helical" evidence="8">
    <location>
        <begin position="153"/>
        <end position="180"/>
    </location>
</feature>
<dbReference type="PANTHER" id="PTHR33908">
    <property type="entry name" value="MANNOSYLTRANSFERASE YKCB-RELATED"/>
    <property type="match status" value="1"/>
</dbReference>